<evidence type="ECO:0000313" key="11">
    <source>
        <dbReference type="Proteomes" id="UP001451606"/>
    </source>
</evidence>
<keyword evidence="6 8" id="KW-0472">Membrane</keyword>
<sequence>MVHYKWVALSNTTIGVLMAAINGTIILISLPAILGKGGIDLNPFAPGTFLYLIWMIMGYNIITAVILLTIGRLSDIYGRTRLFNLGFVIFTAGSILLFLTPGKGTTGALELIIFRLIQGLGGAFLFANSTAILTDAFPLSERGKALGLNQVAALGGSFIGLILGGVLAVINWRFVFLVSVPIGILGTVWSLTKLKDNSVRDRTQRIDYVGNIVFGGGITIFLLALTYALLPYGKDVMGWSNPWVIAGLFAGAALLIIFPFVEMRVKQPMFRLSLFKIRAFAFGNLASLLSSLGRGGVMFMLIILLQGVWLPLHGYSFASTPFWAGIYMIPMTLGFLTMGPLGGALSDRYGARGIATIGMFIVAGAFIILTFFSYTFSYLPFGLTLYMLGFGSGMFAAPNTAAIMNSVSAENRGVSSGMVATMRNVAQTASMGIFFTIVILALSTNLPHYFNIALTAAGAPQLKSALDSLPPTQAIFAAFLGYNPMTTILSSIHASAPNLYSSLSSSSISIMTAKTWFPGALGPAIMHALRDSFYIGGTLSAVAAILSILRGKKYAHPGNEISQDNNHGSHSKGSSNEKVSVESKRAGPIGSKVK</sequence>
<feature type="transmembrane region" description="Helical" evidence="8">
    <location>
        <begin position="174"/>
        <end position="191"/>
    </location>
</feature>
<dbReference type="GeneID" id="95967947"/>
<evidence type="ECO:0000256" key="8">
    <source>
        <dbReference type="SAM" id="Phobius"/>
    </source>
</evidence>
<evidence type="ECO:0000256" key="4">
    <source>
        <dbReference type="ARBA" id="ARBA00022692"/>
    </source>
</evidence>
<name>A0AAX4NGN9_9ARCH</name>
<feature type="transmembrane region" description="Helical" evidence="8">
    <location>
        <begin position="212"/>
        <end position="230"/>
    </location>
</feature>
<dbReference type="InterPro" id="IPR036259">
    <property type="entry name" value="MFS_trans_sf"/>
</dbReference>
<feature type="transmembrane region" description="Helical" evidence="8">
    <location>
        <begin position="82"/>
        <end position="100"/>
    </location>
</feature>
<feature type="transmembrane region" description="Helical" evidence="8">
    <location>
        <begin position="242"/>
        <end position="261"/>
    </location>
</feature>
<dbReference type="PROSITE" id="PS50850">
    <property type="entry name" value="MFS"/>
    <property type="match status" value="1"/>
</dbReference>
<protein>
    <submittedName>
        <fullName evidence="10">MFS transporter</fullName>
    </submittedName>
</protein>
<dbReference type="GO" id="GO:0005886">
    <property type="term" value="C:plasma membrane"/>
    <property type="evidence" value="ECO:0007669"/>
    <property type="project" value="UniProtKB-SubCell"/>
</dbReference>
<dbReference type="PANTHER" id="PTHR42718">
    <property type="entry name" value="MAJOR FACILITATOR SUPERFAMILY MULTIDRUG TRANSPORTER MFSC"/>
    <property type="match status" value="1"/>
</dbReference>
<dbReference type="Proteomes" id="UP001451606">
    <property type="component" value="Chromosome"/>
</dbReference>
<feature type="transmembrane region" description="Helical" evidence="8">
    <location>
        <begin position="383"/>
        <end position="404"/>
    </location>
</feature>
<dbReference type="RefSeq" id="WP_393970964.1">
    <property type="nucleotide sequence ID" value="NZ_CP133772.1"/>
</dbReference>
<reference evidence="10 11" key="1">
    <citation type="submission" date="2023-09" db="EMBL/GenBank/DDBJ databases">
        <authorList>
            <person name="Golyshina O.V."/>
            <person name="Lunev E.A."/>
            <person name="Bargiela R."/>
            <person name="Gaines M.C."/>
            <person name="Daum B."/>
            <person name="Bale N.J."/>
            <person name="Koenen M."/>
            <person name="Sinninghe Damst J.S."/>
            <person name="Yakimov M."/>
            <person name="Golyshin P.N."/>
        </authorList>
    </citation>
    <scope>NUCLEOTIDE SEQUENCE [LARGE SCALE GENOMIC DNA]</scope>
    <source>
        <strain evidence="10 11">M1</strain>
    </source>
</reference>
<dbReference type="Pfam" id="PF07690">
    <property type="entry name" value="MFS_1"/>
    <property type="match status" value="1"/>
</dbReference>
<feature type="transmembrane region" description="Helical" evidence="8">
    <location>
        <begin position="146"/>
        <end position="168"/>
    </location>
</feature>
<feature type="transmembrane region" description="Helical" evidence="8">
    <location>
        <begin position="357"/>
        <end position="377"/>
    </location>
</feature>
<proteinExistence type="predicted"/>
<feature type="transmembrane region" description="Helical" evidence="8">
    <location>
        <begin position="322"/>
        <end position="345"/>
    </location>
</feature>
<evidence type="ECO:0000256" key="7">
    <source>
        <dbReference type="SAM" id="MobiDB-lite"/>
    </source>
</evidence>
<feature type="region of interest" description="Disordered" evidence="7">
    <location>
        <begin position="558"/>
        <end position="594"/>
    </location>
</feature>
<organism evidence="10 11">
    <name type="scientific">Oxyplasma meridianum</name>
    <dbReference type="NCBI Taxonomy" id="3073602"/>
    <lineage>
        <taxon>Archaea</taxon>
        <taxon>Methanobacteriati</taxon>
        <taxon>Thermoplasmatota</taxon>
        <taxon>Thermoplasmata</taxon>
        <taxon>Thermoplasmatales</taxon>
        <taxon>Thermoplasmataceae</taxon>
        <taxon>Oxyplasma</taxon>
    </lineage>
</organism>
<evidence type="ECO:0000313" key="10">
    <source>
        <dbReference type="EMBL" id="WYY00630.1"/>
    </source>
</evidence>
<dbReference type="SUPFAM" id="SSF103473">
    <property type="entry name" value="MFS general substrate transporter"/>
    <property type="match status" value="2"/>
</dbReference>
<feature type="compositionally biased region" description="Low complexity" evidence="7">
    <location>
        <begin position="565"/>
        <end position="576"/>
    </location>
</feature>
<feature type="domain" description="Major facilitator superfamily (MFS) profile" evidence="9">
    <location>
        <begin position="8"/>
        <end position="555"/>
    </location>
</feature>
<dbReference type="InterPro" id="IPR020846">
    <property type="entry name" value="MFS_dom"/>
</dbReference>
<evidence type="ECO:0000256" key="3">
    <source>
        <dbReference type="ARBA" id="ARBA00022475"/>
    </source>
</evidence>
<keyword evidence="3" id="KW-1003">Cell membrane</keyword>
<dbReference type="AlphaFoldDB" id="A0AAX4NGN9"/>
<feature type="transmembrane region" description="Helical" evidence="8">
    <location>
        <begin position="532"/>
        <end position="549"/>
    </location>
</feature>
<feature type="transmembrane region" description="Helical" evidence="8">
    <location>
        <begin position="12"/>
        <end position="34"/>
    </location>
</feature>
<dbReference type="GO" id="GO:0022857">
    <property type="term" value="F:transmembrane transporter activity"/>
    <property type="evidence" value="ECO:0007669"/>
    <property type="project" value="InterPro"/>
</dbReference>
<comment type="subcellular location">
    <subcellularLocation>
        <location evidence="1">Cell membrane</location>
        <topology evidence="1">Multi-pass membrane protein</topology>
    </subcellularLocation>
</comment>
<feature type="transmembrane region" description="Helical" evidence="8">
    <location>
        <begin position="282"/>
        <end position="310"/>
    </location>
</feature>
<dbReference type="InterPro" id="IPR011701">
    <property type="entry name" value="MFS"/>
</dbReference>
<feature type="transmembrane region" description="Helical" evidence="8">
    <location>
        <begin position="112"/>
        <end position="134"/>
    </location>
</feature>
<keyword evidence="4 8" id="KW-0812">Transmembrane</keyword>
<keyword evidence="5 8" id="KW-1133">Transmembrane helix</keyword>
<accession>A0AAX4NGN9</accession>
<dbReference type="EMBL" id="CP133772">
    <property type="protein sequence ID" value="WYY00630.1"/>
    <property type="molecule type" value="Genomic_DNA"/>
</dbReference>
<dbReference type="PANTHER" id="PTHR42718:SF46">
    <property type="entry name" value="BLR6921 PROTEIN"/>
    <property type="match status" value="1"/>
</dbReference>
<feature type="transmembrane region" description="Helical" evidence="8">
    <location>
        <begin position="425"/>
        <end position="444"/>
    </location>
</feature>
<evidence type="ECO:0000256" key="6">
    <source>
        <dbReference type="ARBA" id="ARBA00023136"/>
    </source>
</evidence>
<evidence type="ECO:0000256" key="2">
    <source>
        <dbReference type="ARBA" id="ARBA00022448"/>
    </source>
</evidence>
<keyword evidence="2" id="KW-0813">Transport</keyword>
<dbReference type="CDD" id="cd17321">
    <property type="entry name" value="MFS_MMR_MDR_like"/>
    <property type="match status" value="1"/>
</dbReference>
<feature type="transmembrane region" description="Helical" evidence="8">
    <location>
        <begin position="49"/>
        <end position="70"/>
    </location>
</feature>
<evidence type="ECO:0000256" key="5">
    <source>
        <dbReference type="ARBA" id="ARBA00022989"/>
    </source>
</evidence>
<gene>
    <name evidence="10" type="ORF">OXIME_001210</name>
</gene>
<dbReference type="Gene3D" id="1.20.1250.20">
    <property type="entry name" value="MFS general substrate transporter like domains"/>
    <property type="match status" value="2"/>
</dbReference>
<dbReference type="KEGG" id="omr:OXIME_001210"/>
<evidence type="ECO:0000259" key="9">
    <source>
        <dbReference type="PROSITE" id="PS50850"/>
    </source>
</evidence>
<keyword evidence="11" id="KW-1185">Reference proteome</keyword>
<evidence type="ECO:0000256" key="1">
    <source>
        <dbReference type="ARBA" id="ARBA00004651"/>
    </source>
</evidence>